<dbReference type="PANTHER" id="PTHR42650:SF1">
    <property type="entry name" value="GUIDED ENTRY OF TAIL-ANCHORED PROTEINS FACTOR 1"/>
    <property type="match status" value="1"/>
</dbReference>
<dbReference type="EMBL" id="HBUF01637260">
    <property type="protein sequence ID" value="CAG6784398.1"/>
    <property type="molecule type" value="Transcribed_RNA"/>
</dbReference>
<proteinExistence type="inferred from homology"/>
<comment type="subcellular location">
    <subcellularLocation>
        <location evidence="1">Endoplasmic reticulum membrane</location>
        <topology evidence="1">Multi-pass membrane protein</topology>
    </subcellularLocation>
</comment>
<dbReference type="EMBL" id="HBUF01126368">
    <property type="protein sequence ID" value="CAG6643302.1"/>
    <property type="molecule type" value="Transcribed_RNA"/>
</dbReference>
<dbReference type="PANTHER" id="PTHR42650">
    <property type="entry name" value="TAIL-ANCHORED PROTEIN INSERTION RECEPTOR WRB"/>
    <property type="match status" value="1"/>
</dbReference>
<dbReference type="GO" id="GO:0043529">
    <property type="term" value="C:GET complex"/>
    <property type="evidence" value="ECO:0007669"/>
    <property type="project" value="TreeGrafter"/>
</dbReference>
<evidence type="ECO:0000256" key="10">
    <source>
        <dbReference type="SAM" id="Coils"/>
    </source>
</evidence>
<evidence type="ECO:0000256" key="4">
    <source>
        <dbReference type="ARBA" id="ARBA00022692"/>
    </source>
</evidence>
<evidence type="ECO:0000256" key="1">
    <source>
        <dbReference type="ARBA" id="ARBA00004477"/>
    </source>
</evidence>
<protein>
    <recommendedName>
        <fullName evidence="3">Guided entry of tail-anchored proteins factor 1</fullName>
    </recommendedName>
    <alternativeName>
        <fullName evidence="8">Tail-anchored protein insertion receptor WRB</fullName>
    </alternativeName>
    <alternativeName>
        <fullName evidence="9">Tryptophan-rich basic protein</fullName>
    </alternativeName>
</protein>
<accession>A0A8D9BFQ8</accession>
<evidence type="ECO:0000256" key="7">
    <source>
        <dbReference type="ARBA" id="ARBA00023136"/>
    </source>
</evidence>
<dbReference type="InterPro" id="IPR029012">
    <property type="entry name" value="Helix_hairpin_bin_sf"/>
</dbReference>
<keyword evidence="4 11" id="KW-0812">Transmembrane</keyword>
<dbReference type="InterPro" id="IPR028945">
    <property type="entry name" value="Get1"/>
</dbReference>
<dbReference type="Gene3D" id="1.10.287.660">
    <property type="entry name" value="Helix hairpin bin"/>
    <property type="match status" value="1"/>
</dbReference>
<dbReference type="GO" id="GO:0005789">
    <property type="term" value="C:endoplasmic reticulum membrane"/>
    <property type="evidence" value="ECO:0007669"/>
    <property type="project" value="UniProtKB-SubCell"/>
</dbReference>
<dbReference type="GO" id="GO:0043495">
    <property type="term" value="F:protein-membrane adaptor activity"/>
    <property type="evidence" value="ECO:0007669"/>
    <property type="project" value="TreeGrafter"/>
</dbReference>
<evidence type="ECO:0000256" key="2">
    <source>
        <dbReference type="ARBA" id="ARBA00010799"/>
    </source>
</evidence>
<evidence type="ECO:0000256" key="8">
    <source>
        <dbReference type="ARBA" id="ARBA00032437"/>
    </source>
</evidence>
<sequence length="163" mass="18601">MISLLVLGILINILRLFIPQIGNWIVKTFLQGNTHMQTTKENIKASRKVLATISIVDEFAKHARLTRKITALQNQLDEATRENAAKCIKIKFTITVAFYSILMLLCAVIFFKSSEPVVQIPRQWMFPLSYFGSGDYWSIGFTSWLAMSYMCIKHINSAFTNTT</sequence>
<feature type="transmembrane region" description="Helical" evidence="11">
    <location>
        <begin position="90"/>
        <end position="111"/>
    </location>
</feature>
<comment type="similarity">
    <text evidence="2">Belongs to the WRB/GET1 family.</text>
</comment>
<dbReference type="EMBL" id="HBUF01354563">
    <property type="protein sequence ID" value="CAG6716482.1"/>
    <property type="molecule type" value="Transcribed_RNA"/>
</dbReference>
<evidence type="ECO:0000256" key="9">
    <source>
        <dbReference type="ARBA" id="ARBA00033006"/>
    </source>
</evidence>
<keyword evidence="6 11" id="KW-1133">Transmembrane helix</keyword>
<keyword evidence="7 11" id="KW-0472">Membrane</keyword>
<feature type="transmembrane region" description="Helical" evidence="11">
    <location>
        <begin position="131"/>
        <end position="152"/>
    </location>
</feature>
<keyword evidence="5" id="KW-0256">Endoplasmic reticulum</keyword>
<reference evidence="12" key="1">
    <citation type="submission" date="2021-05" db="EMBL/GenBank/DDBJ databases">
        <authorList>
            <person name="Alioto T."/>
            <person name="Alioto T."/>
            <person name="Gomez Garrido J."/>
        </authorList>
    </citation>
    <scope>NUCLEOTIDE SEQUENCE</scope>
</reference>
<organism evidence="12">
    <name type="scientific">Cacopsylla melanoneura</name>
    <dbReference type="NCBI Taxonomy" id="428564"/>
    <lineage>
        <taxon>Eukaryota</taxon>
        <taxon>Metazoa</taxon>
        <taxon>Ecdysozoa</taxon>
        <taxon>Arthropoda</taxon>
        <taxon>Hexapoda</taxon>
        <taxon>Insecta</taxon>
        <taxon>Pterygota</taxon>
        <taxon>Neoptera</taxon>
        <taxon>Paraneoptera</taxon>
        <taxon>Hemiptera</taxon>
        <taxon>Sternorrhyncha</taxon>
        <taxon>Psylloidea</taxon>
        <taxon>Psyllidae</taxon>
        <taxon>Psyllinae</taxon>
        <taxon>Cacopsylla</taxon>
    </lineage>
</organism>
<evidence type="ECO:0000256" key="11">
    <source>
        <dbReference type="SAM" id="Phobius"/>
    </source>
</evidence>
<evidence type="ECO:0000256" key="5">
    <source>
        <dbReference type="ARBA" id="ARBA00022824"/>
    </source>
</evidence>
<dbReference type="AlphaFoldDB" id="A0A8D9BFQ8"/>
<feature type="transmembrane region" description="Helical" evidence="11">
    <location>
        <begin position="6"/>
        <end position="26"/>
    </location>
</feature>
<dbReference type="GO" id="GO:0071816">
    <property type="term" value="P:tail-anchored membrane protein insertion into ER membrane"/>
    <property type="evidence" value="ECO:0007669"/>
    <property type="project" value="InterPro"/>
</dbReference>
<dbReference type="EMBL" id="HBUF01354562">
    <property type="protein sequence ID" value="CAG6716481.1"/>
    <property type="molecule type" value="Transcribed_RNA"/>
</dbReference>
<keyword evidence="10" id="KW-0175">Coiled coil</keyword>
<dbReference type="Pfam" id="PF04420">
    <property type="entry name" value="CHD5"/>
    <property type="match status" value="1"/>
</dbReference>
<keyword evidence="12" id="KW-0675">Receptor</keyword>
<dbReference type="EMBL" id="HBUF01290174">
    <property type="protein sequence ID" value="CAG6689061.1"/>
    <property type="molecule type" value="Transcribed_RNA"/>
</dbReference>
<dbReference type="EMBL" id="HBUF01126367">
    <property type="protein sequence ID" value="CAG6643301.1"/>
    <property type="molecule type" value="Transcribed_RNA"/>
</dbReference>
<feature type="coiled-coil region" evidence="10">
    <location>
        <begin position="62"/>
        <end position="89"/>
    </location>
</feature>
<evidence type="ECO:0000313" key="12">
    <source>
        <dbReference type="EMBL" id="CAG6784398.1"/>
    </source>
</evidence>
<name>A0A8D9BFQ8_9HEMI</name>
<evidence type="ECO:0000256" key="3">
    <source>
        <dbReference type="ARBA" id="ARBA00017951"/>
    </source>
</evidence>
<evidence type="ECO:0000256" key="6">
    <source>
        <dbReference type="ARBA" id="ARBA00022989"/>
    </source>
</evidence>
<dbReference type="EMBL" id="HBUF01290173">
    <property type="protein sequence ID" value="CAG6689060.1"/>
    <property type="molecule type" value="Transcribed_RNA"/>
</dbReference>